<dbReference type="EMBL" id="UFSO01000002">
    <property type="protein sequence ID" value="SSY70795.1"/>
    <property type="molecule type" value="Genomic_DNA"/>
</dbReference>
<proteinExistence type="inferred from homology"/>
<dbReference type="Pfam" id="PF04324">
    <property type="entry name" value="Fer2_BFD"/>
    <property type="match status" value="1"/>
</dbReference>
<organism evidence="10 11">
    <name type="scientific">Alysiella crassa</name>
    <dbReference type="NCBI Taxonomy" id="153491"/>
    <lineage>
        <taxon>Bacteria</taxon>
        <taxon>Pseudomonadati</taxon>
        <taxon>Pseudomonadota</taxon>
        <taxon>Betaproteobacteria</taxon>
        <taxon>Neisseriales</taxon>
        <taxon>Neisseriaceae</taxon>
        <taxon>Alysiella</taxon>
    </lineage>
</organism>
<sequence>MYVCICNAISDRQIQETVAAGATSLGDLKDQLGVATCCGCCAELASSYLGNQHANATQMVSPIVVEH</sequence>
<keyword evidence="2" id="KW-0001">2Fe-2S</keyword>
<dbReference type="GO" id="GO:0051537">
    <property type="term" value="F:2 iron, 2 sulfur cluster binding"/>
    <property type="evidence" value="ECO:0007669"/>
    <property type="project" value="UniProtKB-KW"/>
</dbReference>
<evidence type="ECO:0000259" key="9">
    <source>
        <dbReference type="Pfam" id="PF04324"/>
    </source>
</evidence>
<dbReference type="Gene3D" id="1.10.10.1100">
    <property type="entry name" value="BFD-like [2Fe-2S]-binding domain"/>
    <property type="match status" value="1"/>
</dbReference>
<protein>
    <recommendedName>
        <fullName evidence="7">Bacterioferritin-associated ferredoxin</fullName>
    </recommendedName>
</protein>
<evidence type="ECO:0000256" key="7">
    <source>
        <dbReference type="ARBA" id="ARBA00039386"/>
    </source>
</evidence>
<keyword evidence="3" id="KW-0479">Metal-binding</keyword>
<dbReference type="OrthoDB" id="9815350at2"/>
<evidence type="ECO:0000256" key="8">
    <source>
        <dbReference type="ARBA" id="ARBA00046332"/>
    </source>
</evidence>
<dbReference type="RefSeq" id="WP_034294178.1">
    <property type="nucleotide sequence ID" value="NZ_CP091519.2"/>
</dbReference>
<dbReference type="GO" id="GO:0046872">
    <property type="term" value="F:metal ion binding"/>
    <property type="evidence" value="ECO:0007669"/>
    <property type="project" value="UniProtKB-KW"/>
</dbReference>
<dbReference type="PANTHER" id="PTHR37424:SF1">
    <property type="entry name" value="BACTERIOFERRITIN-ASSOCIATED FERREDOXIN"/>
    <property type="match status" value="1"/>
</dbReference>
<dbReference type="InterPro" id="IPR007419">
    <property type="entry name" value="BFD-like_2Fe2S-bd_dom"/>
</dbReference>
<evidence type="ECO:0000256" key="3">
    <source>
        <dbReference type="ARBA" id="ARBA00022723"/>
    </source>
</evidence>
<dbReference type="STRING" id="1120980.GCA_000745955_01894"/>
<evidence type="ECO:0000313" key="11">
    <source>
        <dbReference type="Proteomes" id="UP000254209"/>
    </source>
</evidence>
<evidence type="ECO:0000256" key="1">
    <source>
        <dbReference type="ARBA" id="ARBA00022448"/>
    </source>
</evidence>
<evidence type="ECO:0000256" key="2">
    <source>
        <dbReference type="ARBA" id="ARBA00022714"/>
    </source>
</evidence>
<accession>A0A376BMC9</accession>
<evidence type="ECO:0000256" key="6">
    <source>
        <dbReference type="ARBA" id="ARBA00023014"/>
    </source>
</evidence>
<name>A0A376BMC9_9NEIS</name>
<evidence type="ECO:0000313" key="10">
    <source>
        <dbReference type="EMBL" id="SSY70795.1"/>
    </source>
</evidence>
<dbReference type="InterPro" id="IPR052371">
    <property type="entry name" value="BFD-associated_ferredoxin"/>
</dbReference>
<feature type="domain" description="BFD-like [2Fe-2S]-binding" evidence="9">
    <location>
        <begin position="2"/>
        <end position="49"/>
    </location>
</feature>
<reference evidence="10 11" key="1">
    <citation type="submission" date="2018-06" db="EMBL/GenBank/DDBJ databases">
        <authorList>
            <consortium name="Pathogen Informatics"/>
            <person name="Doyle S."/>
        </authorList>
    </citation>
    <scope>NUCLEOTIDE SEQUENCE [LARGE SCALE GENOMIC DNA]</scope>
    <source>
        <strain evidence="10 11">NCTC10283</strain>
    </source>
</reference>
<comment type="similarity">
    <text evidence="8">Belongs to the Bfd family.</text>
</comment>
<evidence type="ECO:0000256" key="4">
    <source>
        <dbReference type="ARBA" id="ARBA00022982"/>
    </source>
</evidence>
<evidence type="ECO:0000256" key="5">
    <source>
        <dbReference type="ARBA" id="ARBA00023004"/>
    </source>
</evidence>
<keyword evidence="6" id="KW-0411">Iron-sulfur</keyword>
<keyword evidence="11" id="KW-1185">Reference proteome</keyword>
<keyword evidence="5" id="KW-0408">Iron</keyword>
<dbReference type="AlphaFoldDB" id="A0A376BMC9"/>
<dbReference type="Proteomes" id="UP000254209">
    <property type="component" value="Unassembled WGS sequence"/>
</dbReference>
<keyword evidence="1" id="KW-0813">Transport</keyword>
<keyword evidence="4" id="KW-0249">Electron transport</keyword>
<gene>
    <name evidence="10" type="ORF">NCTC10283_00909</name>
</gene>
<dbReference type="InterPro" id="IPR041854">
    <property type="entry name" value="BFD-like_2Fe2S-bd_dom_sf"/>
</dbReference>
<dbReference type="PANTHER" id="PTHR37424">
    <property type="entry name" value="BACTERIOFERRITIN-ASSOCIATED FERREDOXIN"/>
    <property type="match status" value="1"/>
</dbReference>